<evidence type="ECO:0000256" key="1">
    <source>
        <dbReference type="SAM" id="Phobius"/>
    </source>
</evidence>
<dbReference type="EMBL" id="LXEY01000004">
    <property type="protein sequence ID" value="OAV63098.1"/>
    <property type="molecule type" value="Genomic_DNA"/>
</dbReference>
<feature type="transmembrane region" description="Helical" evidence="1">
    <location>
        <begin position="36"/>
        <end position="61"/>
    </location>
</feature>
<protein>
    <submittedName>
        <fullName evidence="2">Uncharacterized protein</fullName>
    </submittedName>
</protein>
<proteinExistence type="predicted"/>
<evidence type="ECO:0000313" key="3">
    <source>
        <dbReference type="Proteomes" id="UP000078292"/>
    </source>
</evidence>
<accession>A0A1B7M3E7</accession>
<dbReference type="OrthoDB" id="2943819at2"/>
<dbReference type="AlphaFoldDB" id="A0A1B7M3E7"/>
<name>A0A1B7M3E7_9MICC</name>
<organism evidence="2 3">
    <name type="scientific">Enteractinococcus helveticum</name>
    <dbReference type="NCBI Taxonomy" id="1837282"/>
    <lineage>
        <taxon>Bacteria</taxon>
        <taxon>Bacillati</taxon>
        <taxon>Actinomycetota</taxon>
        <taxon>Actinomycetes</taxon>
        <taxon>Micrococcales</taxon>
        <taxon>Micrococcaceae</taxon>
    </lineage>
</organism>
<keyword evidence="1" id="KW-0812">Transmembrane</keyword>
<dbReference type="Proteomes" id="UP000078292">
    <property type="component" value="Unassembled WGS sequence"/>
</dbReference>
<evidence type="ECO:0000313" key="2">
    <source>
        <dbReference type="EMBL" id="OAV63098.1"/>
    </source>
</evidence>
<keyword evidence="1" id="KW-0472">Membrane</keyword>
<comment type="caution">
    <text evidence="2">The sequence shown here is derived from an EMBL/GenBank/DDBJ whole genome shotgun (WGS) entry which is preliminary data.</text>
</comment>
<sequence length="124" mass="13716">MSHYQPYAPQPLQGSSLPDSSSYPAQRVANEGLGGWVLTVLLTFIPLVNIIYLLVLAFGAGSSIAKRNFARASLIWMVVGIILSIVGFILLAMFGITMFEEISNTYPTEFEEFGQLEEFSQFDD</sequence>
<dbReference type="RefSeq" id="WP_052500001.1">
    <property type="nucleotide sequence ID" value="NZ_LXEY01000004.1"/>
</dbReference>
<feature type="transmembrane region" description="Helical" evidence="1">
    <location>
        <begin position="73"/>
        <end position="99"/>
    </location>
</feature>
<keyword evidence="3" id="KW-1185">Reference proteome</keyword>
<dbReference type="STRING" id="1837282.A6F49_03390"/>
<gene>
    <name evidence="2" type="ORF">A6F49_03390</name>
</gene>
<keyword evidence="1" id="KW-1133">Transmembrane helix</keyword>
<reference evidence="2 3" key="1">
    <citation type="submission" date="2016-04" db="EMBL/GenBank/DDBJ databases">
        <title>First whole genome shotgun sequence of the bacterium Enteractinococcus sp. strain UASWS1574.</title>
        <authorList>
            <person name="Crovadore J."/>
            <person name="Chablais R."/>
            <person name="Lefort F."/>
        </authorList>
    </citation>
    <scope>NUCLEOTIDE SEQUENCE [LARGE SCALE GENOMIC DNA]</scope>
    <source>
        <strain evidence="2 3">UASWS1574</strain>
    </source>
</reference>